<sequence>TSQICPHCGTNCGPKKLSERVHHCQTCGYTTDRDVAAAQVVKERGLNAVGQTVSTLVEGKDIGVGVYTPARVSL</sequence>
<comment type="caution">
    <text evidence="3">The sequence shown here is derived from an EMBL/GenBank/DDBJ whole genome shotgun (WGS) entry which is preliminary data.</text>
</comment>
<gene>
    <name evidence="3" type="ORF">K4A83_22325</name>
</gene>
<feature type="domain" description="Cas12f1-like TNB" evidence="2">
    <location>
        <begin position="1"/>
        <end position="39"/>
    </location>
</feature>
<dbReference type="Pfam" id="PF07282">
    <property type="entry name" value="Cas12f1-like_TNB"/>
    <property type="match status" value="1"/>
</dbReference>
<dbReference type="EMBL" id="JAIHOM010000220">
    <property type="protein sequence ID" value="MCW6038967.1"/>
    <property type="molecule type" value="Genomic_DNA"/>
</dbReference>
<dbReference type="RefSeq" id="WP_265266915.1">
    <property type="nucleotide sequence ID" value="NZ_JAIHOM010000220.1"/>
</dbReference>
<name>A0ABT3LCV5_9CYAN</name>
<evidence type="ECO:0000259" key="2">
    <source>
        <dbReference type="Pfam" id="PF07282"/>
    </source>
</evidence>
<proteinExistence type="predicted"/>
<reference evidence="3 4" key="1">
    <citation type="submission" date="2021-08" db="EMBL/GenBank/DDBJ databases">
        <title>Draft genome sequence of Spirulina subsalsa with high tolerance to salinity and hype-accumulation of phycocyanin.</title>
        <authorList>
            <person name="Pei H."/>
            <person name="Jiang L."/>
        </authorList>
    </citation>
    <scope>NUCLEOTIDE SEQUENCE [LARGE SCALE GENOMIC DNA]</scope>
    <source>
        <strain evidence="3 4">FACHB-351</strain>
    </source>
</reference>
<keyword evidence="4" id="KW-1185">Reference proteome</keyword>
<dbReference type="Proteomes" id="UP001526426">
    <property type="component" value="Unassembled WGS sequence"/>
</dbReference>
<protein>
    <submittedName>
        <fullName evidence="3">Transposase</fullName>
    </submittedName>
</protein>
<keyword evidence="1" id="KW-0238">DNA-binding</keyword>
<feature type="non-terminal residue" evidence="3">
    <location>
        <position position="1"/>
    </location>
</feature>
<organism evidence="3 4">
    <name type="scientific">Spirulina subsalsa FACHB-351</name>
    <dbReference type="NCBI Taxonomy" id="234711"/>
    <lineage>
        <taxon>Bacteria</taxon>
        <taxon>Bacillati</taxon>
        <taxon>Cyanobacteriota</taxon>
        <taxon>Cyanophyceae</taxon>
        <taxon>Spirulinales</taxon>
        <taxon>Spirulinaceae</taxon>
        <taxon>Spirulina</taxon>
    </lineage>
</organism>
<evidence type="ECO:0000313" key="4">
    <source>
        <dbReference type="Proteomes" id="UP001526426"/>
    </source>
</evidence>
<dbReference type="InterPro" id="IPR010095">
    <property type="entry name" value="Cas12f1-like_TNB"/>
</dbReference>
<evidence type="ECO:0000313" key="3">
    <source>
        <dbReference type="EMBL" id="MCW6038967.1"/>
    </source>
</evidence>
<accession>A0ABT3LCV5</accession>
<evidence type="ECO:0000256" key="1">
    <source>
        <dbReference type="ARBA" id="ARBA00023125"/>
    </source>
</evidence>